<dbReference type="Proteomes" id="UP000441399">
    <property type="component" value="Unassembled WGS sequence"/>
</dbReference>
<evidence type="ECO:0000256" key="2">
    <source>
        <dbReference type="ARBA" id="ARBA00001997"/>
    </source>
</evidence>
<proteinExistence type="inferred from homology"/>
<dbReference type="SUPFAM" id="SSF51182">
    <property type="entry name" value="RmlC-like cupins"/>
    <property type="match status" value="1"/>
</dbReference>
<evidence type="ECO:0000256" key="6">
    <source>
        <dbReference type="PIRSR" id="PIRSR600888-3"/>
    </source>
</evidence>
<evidence type="ECO:0000256" key="3">
    <source>
        <dbReference type="ARBA" id="ARBA00012098"/>
    </source>
</evidence>
<dbReference type="EMBL" id="CACSIO010000001">
    <property type="protein sequence ID" value="CAA0079781.1"/>
    <property type="molecule type" value="Genomic_DNA"/>
</dbReference>
<dbReference type="CDD" id="cd00438">
    <property type="entry name" value="cupin_RmlC"/>
    <property type="match status" value="1"/>
</dbReference>
<gene>
    <name evidence="8" type="primary">rmlC_2</name>
    <name evidence="8" type="ORF">OPDIPICF_00135</name>
</gene>
<accession>A0A5S9MRK4</accession>
<comment type="catalytic activity">
    <reaction evidence="1 7">
        <text>dTDP-4-dehydro-6-deoxy-alpha-D-glucose = dTDP-4-dehydro-beta-L-rhamnose</text>
        <dbReference type="Rhea" id="RHEA:16969"/>
        <dbReference type="ChEBI" id="CHEBI:57649"/>
        <dbReference type="ChEBI" id="CHEBI:62830"/>
        <dbReference type="EC" id="5.1.3.13"/>
    </reaction>
</comment>
<comment type="pathway">
    <text evidence="7">Carbohydrate biosynthesis; dTDP-L-rhamnose biosynthesis.</text>
</comment>
<dbReference type="InterPro" id="IPR000888">
    <property type="entry name" value="RmlC-like"/>
</dbReference>
<organism evidence="8 9">
    <name type="scientific">BD1-7 clade bacterium</name>
    <dbReference type="NCBI Taxonomy" id="2029982"/>
    <lineage>
        <taxon>Bacteria</taxon>
        <taxon>Pseudomonadati</taxon>
        <taxon>Pseudomonadota</taxon>
        <taxon>Gammaproteobacteria</taxon>
        <taxon>Cellvibrionales</taxon>
        <taxon>Spongiibacteraceae</taxon>
        <taxon>BD1-7 clade</taxon>
    </lineage>
</organism>
<keyword evidence="9" id="KW-1185">Reference proteome</keyword>
<dbReference type="AlphaFoldDB" id="A0A5S9MRK4"/>
<dbReference type="GO" id="GO:0019305">
    <property type="term" value="P:dTDP-rhamnose biosynthetic process"/>
    <property type="evidence" value="ECO:0007669"/>
    <property type="project" value="UniProtKB-UniRule"/>
</dbReference>
<comment type="subunit">
    <text evidence="7">Homodimer.</text>
</comment>
<feature type="site" description="Participates in a stacking interaction with the thymidine ring of dTDP-4-oxo-6-deoxyglucose" evidence="6">
    <location>
        <position position="138"/>
    </location>
</feature>
<evidence type="ECO:0000256" key="4">
    <source>
        <dbReference type="ARBA" id="ARBA00019595"/>
    </source>
</evidence>
<keyword evidence="7 8" id="KW-0413">Isomerase</keyword>
<dbReference type="GO" id="GO:0000271">
    <property type="term" value="P:polysaccharide biosynthetic process"/>
    <property type="evidence" value="ECO:0007669"/>
    <property type="project" value="TreeGrafter"/>
</dbReference>
<dbReference type="GO" id="GO:0008830">
    <property type="term" value="F:dTDP-4-dehydrorhamnose 3,5-epimerase activity"/>
    <property type="evidence" value="ECO:0007669"/>
    <property type="project" value="UniProtKB-UniRule"/>
</dbReference>
<dbReference type="Pfam" id="PF00908">
    <property type="entry name" value="dTDP_sugar_isom"/>
    <property type="match status" value="1"/>
</dbReference>
<reference evidence="8 9" key="1">
    <citation type="submission" date="2019-11" db="EMBL/GenBank/DDBJ databases">
        <authorList>
            <person name="Holert J."/>
        </authorList>
    </citation>
    <scope>NUCLEOTIDE SEQUENCE [LARGE SCALE GENOMIC DNA]</scope>
    <source>
        <strain evidence="8">SB11_3</strain>
    </source>
</reference>
<dbReference type="EC" id="5.1.3.13" evidence="3 7"/>
<evidence type="ECO:0000256" key="5">
    <source>
        <dbReference type="PIRSR" id="PIRSR600888-1"/>
    </source>
</evidence>
<evidence type="ECO:0000313" key="9">
    <source>
        <dbReference type="Proteomes" id="UP000441399"/>
    </source>
</evidence>
<evidence type="ECO:0000256" key="7">
    <source>
        <dbReference type="RuleBase" id="RU364069"/>
    </source>
</evidence>
<dbReference type="NCBIfam" id="TIGR01221">
    <property type="entry name" value="rmlC"/>
    <property type="match status" value="1"/>
</dbReference>
<evidence type="ECO:0000313" key="8">
    <source>
        <dbReference type="EMBL" id="CAA0079781.1"/>
    </source>
</evidence>
<evidence type="ECO:0000256" key="1">
    <source>
        <dbReference type="ARBA" id="ARBA00001298"/>
    </source>
</evidence>
<name>A0A5S9MRK4_9GAMM</name>
<feature type="active site" description="Proton donor" evidence="5">
    <location>
        <position position="132"/>
    </location>
</feature>
<dbReference type="GO" id="GO:0005829">
    <property type="term" value="C:cytosol"/>
    <property type="evidence" value="ECO:0007669"/>
    <property type="project" value="TreeGrafter"/>
</dbReference>
<dbReference type="InterPro" id="IPR014710">
    <property type="entry name" value="RmlC-like_jellyroll"/>
</dbReference>
<protein>
    <recommendedName>
        <fullName evidence="4 7">dTDP-4-dehydrorhamnose 3,5-epimerase</fullName>
        <ecNumber evidence="3 7">5.1.3.13</ecNumber>
    </recommendedName>
    <alternativeName>
        <fullName evidence="7">Thymidine diphospho-4-keto-rhamnose 3,5-epimerase</fullName>
    </alternativeName>
</protein>
<dbReference type="Gene3D" id="2.60.120.10">
    <property type="entry name" value="Jelly Rolls"/>
    <property type="match status" value="1"/>
</dbReference>
<sequence length="191" mass="21512">MKFIRTAIPDVILIEPTIHGDERGYFTETFRQDAFEEFLGFKVPFCQDNESKSNKGVLRGLHYQLAPAAQSKLVRVVHGSVLDVAVDIRQGSATYGHHVAVELTGKNKKQLFVPRGFAHGFLVLEDDTVFTYKVDNLYAPELDRGIAYDDKQLAVNWMLSGTELLLSEKDRVQPALKDAETFSVRGGFYEN</sequence>
<comment type="similarity">
    <text evidence="7">Belongs to the dTDP-4-dehydrorhamnose 3,5-epimerase family.</text>
</comment>
<dbReference type="PANTHER" id="PTHR21047">
    <property type="entry name" value="DTDP-6-DEOXY-D-GLUCOSE-3,5 EPIMERASE"/>
    <property type="match status" value="1"/>
</dbReference>
<dbReference type="OrthoDB" id="9800680at2"/>
<dbReference type="PANTHER" id="PTHR21047:SF2">
    <property type="entry name" value="THYMIDINE DIPHOSPHO-4-KETO-RHAMNOSE 3,5-EPIMERASE"/>
    <property type="match status" value="1"/>
</dbReference>
<dbReference type="UniPathway" id="UPA00124"/>
<dbReference type="InterPro" id="IPR011051">
    <property type="entry name" value="RmlC_Cupin_sf"/>
</dbReference>
<feature type="active site" description="Proton acceptor" evidence="5">
    <location>
        <position position="62"/>
    </location>
</feature>
<comment type="function">
    <text evidence="2 7">Catalyzes the epimerization of the C3' and C5'positions of dTDP-6-deoxy-D-xylo-4-hexulose, forming dTDP-6-deoxy-L-lyxo-4-hexulose.</text>
</comment>